<dbReference type="Pfam" id="PF08045">
    <property type="entry name" value="CDC14"/>
    <property type="match status" value="1"/>
</dbReference>
<feature type="region of interest" description="Disordered" evidence="1">
    <location>
        <begin position="80"/>
        <end position="110"/>
    </location>
</feature>
<feature type="region of interest" description="Disordered" evidence="1">
    <location>
        <begin position="440"/>
        <end position="482"/>
    </location>
</feature>
<evidence type="ECO:0000256" key="1">
    <source>
        <dbReference type="SAM" id="MobiDB-lite"/>
    </source>
</evidence>
<feature type="compositionally biased region" description="Low complexity" evidence="1">
    <location>
        <begin position="312"/>
        <end position="341"/>
    </location>
</feature>
<feature type="compositionally biased region" description="Pro residues" evidence="1">
    <location>
        <begin position="182"/>
        <end position="198"/>
    </location>
</feature>
<feature type="compositionally biased region" description="Low complexity" evidence="1">
    <location>
        <begin position="80"/>
        <end position="93"/>
    </location>
</feature>
<evidence type="ECO:0000313" key="3">
    <source>
        <dbReference type="Proteomes" id="UP000076738"/>
    </source>
</evidence>
<feature type="compositionally biased region" description="Basic and acidic residues" evidence="1">
    <location>
        <begin position="452"/>
        <end position="482"/>
    </location>
</feature>
<gene>
    <name evidence="2" type="ORF">CALVIDRAFT_535657</name>
</gene>
<proteinExistence type="predicted"/>
<dbReference type="EMBL" id="KV417277">
    <property type="protein sequence ID" value="KZO98057.1"/>
    <property type="molecule type" value="Genomic_DNA"/>
</dbReference>
<dbReference type="InterPro" id="IPR012535">
    <property type="entry name" value="Cell_div_Cdc14"/>
</dbReference>
<name>A0A167NTJ5_CALVF</name>
<sequence>MHTTILSALDDITSSRSSLARRARALTALERVLADLCNSPRATNDGLEEFRRLQDAFETNIATRLLSFLTASLPSLDASLPSPSLSTPSTPSRPHSRLHHSPQPDPASLNSALTQSLTLLQGVCFLHAPSKAYLGRKAPLQLLLDILLLSRPHAALGVSSASVASTSLLDSRSPSTNYTAPSPVPLSPLEAPTPSPPPAASSIPLAVLDTLLSILVDSPRALRAFEDASGLEAVVRTLKRAGVPRDVRMRCLEFLYFYLLPESEEDTRSPSPAPDPPQRAQTSSPSPFLVPATPSQPNRRTPPLQPVPDLHAVPPLSNSRSSSASSASSFSTSPSPAMLARRPLPPALERAKEELETFVPSTPKKVKLARIGMGTPRHPGSAGSRQASHALPPLEEDAAHQGIPELCLTTPGKTGSMGMGTGMRGLGLDLAVKEREEPLCARVDPASSSVEKGQRIGERERIGDREREGWEGDTVGERMVRSTEEKRERLGAWLGNVDQLVEGVGRAGVWGLV</sequence>
<dbReference type="STRING" id="1330018.A0A167NTJ5"/>
<evidence type="ECO:0008006" key="4">
    <source>
        <dbReference type="Google" id="ProtNLM"/>
    </source>
</evidence>
<feature type="region of interest" description="Disordered" evidence="1">
    <location>
        <begin position="170"/>
        <end position="198"/>
    </location>
</feature>
<reference evidence="2 3" key="1">
    <citation type="journal article" date="2016" name="Mol. Biol. Evol.">
        <title>Comparative Genomics of Early-Diverging Mushroom-Forming Fungi Provides Insights into the Origins of Lignocellulose Decay Capabilities.</title>
        <authorList>
            <person name="Nagy L.G."/>
            <person name="Riley R."/>
            <person name="Tritt A."/>
            <person name="Adam C."/>
            <person name="Daum C."/>
            <person name="Floudas D."/>
            <person name="Sun H."/>
            <person name="Yadav J.S."/>
            <person name="Pangilinan J."/>
            <person name="Larsson K.H."/>
            <person name="Matsuura K."/>
            <person name="Barry K."/>
            <person name="Labutti K."/>
            <person name="Kuo R."/>
            <person name="Ohm R.A."/>
            <person name="Bhattacharya S.S."/>
            <person name="Shirouzu T."/>
            <person name="Yoshinaga Y."/>
            <person name="Martin F.M."/>
            <person name="Grigoriev I.V."/>
            <person name="Hibbett D.S."/>
        </authorList>
    </citation>
    <scope>NUCLEOTIDE SEQUENCE [LARGE SCALE GENOMIC DNA]</scope>
    <source>
        <strain evidence="2 3">TUFC12733</strain>
    </source>
</reference>
<evidence type="ECO:0000313" key="2">
    <source>
        <dbReference type="EMBL" id="KZO98057.1"/>
    </source>
</evidence>
<protein>
    <recommendedName>
        <fullName evidence="4">CDC14-domain-containing protein</fullName>
    </recommendedName>
</protein>
<dbReference type="PANTHER" id="PTHR34065:SF1">
    <property type="entry name" value="CELL DIVISION CONTROL PROTEIN 14"/>
    <property type="match status" value="1"/>
</dbReference>
<dbReference type="Proteomes" id="UP000076738">
    <property type="component" value="Unassembled WGS sequence"/>
</dbReference>
<dbReference type="PANTHER" id="PTHR34065">
    <property type="entry name" value="CELL DIVISION CONTROL PROTEIN 14"/>
    <property type="match status" value="1"/>
</dbReference>
<keyword evidence="3" id="KW-1185">Reference proteome</keyword>
<accession>A0A167NTJ5</accession>
<dbReference type="AlphaFoldDB" id="A0A167NTJ5"/>
<feature type="region of interest" description="Disordered" evidence="1">
    <location>
        <begin position="264"/>
        <end position="341"/>
    </location>
</feature>
<dbReference type="OrthoDB" id="5357220at2759"/>
<organism evidence="2 3">
    <name type="scientific">Calocera viscosa (strain TUFC12733)</name>
    <dbReference type="NCBI Taxonomy" id="1330018"/>
    <lineage>
        <taxon>Eukaryota</taxon>
        <taxon>Fungi</taxon>
        <taxon>Dikarya</taxon>
        <taxon>Basidiomycota</taxon>
        <taxon>Agaricomycotina</taxon>
        <taxon>Dacrymycetes</taxon>
        <taxon>Dacrymycetales</taxon>
        <taxon>Dacrymycetaceae</taxon>
        <taxon>Calocera</taxon>
    </lineage>
</organism>